<dbReference type="GO" id="GO:0006438">
    <property type="term" value="P:valyl-tRNA aminoacylation"/>
    <property type="evidence" value="ECO:0007669"/>
    <property type="project" value="UniProtKB-UniRule"/>
</dbReference>
<dbReference type="InterPro" id="IPR019499">
    <property type="entry name" value="Val-tRNA_synth_tRNA-bd"/>
</dbReference>
<evidence type="ECO:0000256" key="7">
    <source>
        <dbReference type="ARBA" id="ARBA00023146"/>
    </source>
</evidence>
<evidence type="ECO:0000256" key="5">
    <source>
        <dbReference type="ARBA" id="ARBA00022917"/>
    </source>
</evidence>
<evidence type="ECO:0000256" key="6">
    <source>
        <dbReference type="ARBA" id="ARBA00023054"/>
    </source>
</evidence>
<dbReference type="SUPFAM" id="SSF46589">
    <property type="entry name" value="tRNA-binding arm"/>
    <property type="match status" value="1"/>
</dbReference>
<feature type="domain" description="Valyl-tRNA synthetase tRNA-binding arm" evidence="12">
    <location>
        <begin position="868"/>
        <end position="930"/>
    </location>
</feature>
<dbReference type="OrthoDB" id="9810365at2"/>
<dbReference type="Pfam" id="PF00133">
    <property type="entry name" value="tRNA-synt_1"/>
    <property type="match status" value="1"/>
</dbReference>
<comment type="catalytic activity">
    <reaction evidence="8 9">
        <text>tRNA(Val) + L-valine + ATP = L-valyl-tRNA(Val) + AMP + diphosphate</text>
        <dbReference type="Rhea" id="RHEA:10704"/>
        <dbReference type="Rhea" id="RHEA-COMP:9672"/>
        <dbReference type="Rhea" id="RHEA-COMP:9708"/>
        <dbReference type="ChEBI" id="CHEBI:30616"/>
        <dbReference type="ChEBI" id="CHEBI:33019"/>
        <dbReference type="ChEBI" id="CHEBI:57762"/>
        <dbReference type="ChEBI" id="CHEBI:78442"/>
        <dbReference type="ChEBI" id="CHEBI:78537"/>
        <dbReference type="ChEBI" id="CHEBI:456215"/>
        <dbReference type="EC" id="6.1.1.9"/>
    </reaction>
</comment>
<dbReference type="InterPro" id="IPR009008">
    <property type="entry name" value="Val/Leu/Ile-tRNA-synth_edit"/>
</dbReference>
<dbReference type="Gene3D" id="1.10.730.10">
    <property type="entry name" value="Isoleucyl-tRNA Synthetase, Domain 1"/>
    <property type="match status" value="1"/>
</dbReference>
<evidence type="ECO:0000313" key="14">
    <source>
        <dbReference type="Proteomes" id="UP000028486"/>
    </source>
</evidence>
<dbReference type="Pfam" id="PF08264">
    <property type="entry name" value="Anticodon_1"/>
    <property type="match status" value="1"/>
</dbReference>
<gene>
    <name evidence="9 13" type="primary">valS</name>
    <name evidence="13" type="ORF">CIG1485E_1017</name>
</gene>
<dbReference type="PROSITE" id="PS00178">
    <property type="entry name" value="AA_TRNA_LIGASE_I"/>
    <property type="match status" value="1"/>
</dbReference>
<dbReference type="InterPro" id="IPR001412">
    <property type="entry name" value="aa-tRNA-synth_I_CS"/>
</dbReference>
<dbReference type="SUPFAM" id="SSF52374">
    <property type="entry name" value="Nucleotidylyl transferase"/>
    <property type="match status" value="1"/>
</dbReference>
<sequence>MADFYNAKEIEEKFYKIWEERGYFEIDGNKEIAQNGKNFCIMMPPPNVTGVLHIGHSLTFTLQDIMTRYKRMDGFKTLWQPGLDHAGIATQNVVEKQLLAKGITKEELGRDEFLKKTWEWKEKSGGTIVHQMRRLGITPAWSRERFTMDEGLKNAVRKAFVNLYNKGLIVRGNYMVNWCTHDGALSDVEVEHKANKGKLYYIKYKILGNSNVENLAEVSCDEFAKFDNQNDKAKYRAVDVVNSNAVRMSRTNGASQCSTSENLSQMQCKTSRYVIVATTRPETYFGDTAVMVNPNDERYKDLVGKFVELPIINRKIEIIADEHVDMGFGTGVVKVTPAHDTNDYEVGNAHNLEFITVFDEKGILNGECGEFKGLERLEARDKVVARLDELGFIEKIEDYENQVGYCYRCKNIVEPYISKQWFVKSSIADTAIAKVNEGGAKFYPAHWINSFNAWMRELKDWCISRQLWWGHQIPVFYCECGHEWADECEKPASCPKCGSTKFTQDPDVLDTWFSSGLWPMSTLGWGNGDALKNKKWFENDLKDFYPNTMLITGFDILFFWVARMMFQSENALSELPFKDIYLHALVKDKDGKKMSKSSGNVVDPLTKIDEYSADILRFTVTLLCVQGRDIRLSEEKMVLVRNFTNKLYNASKFLLLNADKFNDLDESKIGSKLGLYMLSRFKTCVNSVRENLDAYRFNDAANELYKFLWDEFCDWGIELSKADKSSIPELGMIFKESMKLLSPFMPFISEFLYHELSSTCLENSKSIMIMPYPKQGKEDEQIVNLFNLVIEAIVSIRRAKATIELGNSKISKAYVKASCDLSEAINYIKLLAKCEEIEFVSDIVPNSARDVSENLESFVPLAGVDTTAIIARLTSQKIKLEKEILKLENMLGNEKFVANAPEQVLATNREGLATAKAKFEKVVSELKTLGEFN</sequence>
<dbReference type="Proteomes" id="UP000028486">
    <property type="component" value="Chromosome"/>
</dbReference>
<dbReference type="CDD" id="cd07962">
    <property type="entry name" value="Anticodon_Ia_Val"/>
    <property type="match status" value="1"/>
</dbReference>
<dbReference type="InterPro" id="IPR014729">
    <property type="entry name" value="Rossmann-like_a/b/a_fold"/>
</dbReference>
<name>A0A076FGE2_9BACT</name>
<keyword evidence="14" id="KW-1185">Reference proteome</keyword>
<dbReference type="GO" id="GO:0005524">
    <property type="term" value="F:ATP binding"/>
    <property type="evidence" value="ECO:0007669"/>
    <property type="project" value="UniProtKB-UniRule"/>
</dbReference>
<dbReference type="InterPro" id="IPR033705">
    <property type="entry name" value="Anticodon_Ia_Val"/>
</dbReference>
<dbReference type="InterPro" id="IPR002303">
    <property type="entry name" value="Valyl-tRNA_ligase"/>
</dbReference>
<evidence type="ECO:0000256" key="1">
    <source>
        <dbReference type="ARBA" id="ARBA00022490"/>
    </source>
</evidence>
<dbReference type="NCBIfam" id="TIGR00422">
    <property type="entry name" value="valS"/>
    <property type="match status" value="1"/>
</dbReference>
<evidence type="ECO:0000256" key="8">
    <source>
        <dbReference type="ARBA" id="ARBA00047552"/>
    </source>
</evidence>
<evidence type="ECO:0000256" key="9">
    <source>
        <dbReference type="HAMAP-Rule" id="MF_02004"/>
    </source>
</evidence>
<keyword evidence="3 9" id="KW-0547">Nucleotide-binding</keyword>
<comment type="subunit">
    <text evidence="9">Monomer.</text>
</comment>
<dbReference type="PANTHER" id="PTHR11946:SF93">
    <property type="entry name" value="VALINE--TRNA LIGASE, CHLOROPLASTIC_MITOCHONDRIAL 2"/>
    <property type="match status" value="1"/>
</dbReference>
<evidence type="ECO:0000313" key="13">
    <source>
        <dbReference type="EMBL" id="AII14854.1"/>
    </source>
</evidence>
<reference evidence="14" key="1">
    <citation type="journal article" date="2014" name="Genome Announc.">
        <title>Complete Genome Sequence of Campylobacter iguaniorum Strain 1485ET, Isolated from a Bearded Dragon (Pogona vitticeps).</title>
        <authorList>
            <person name="Gilbert M.J."/>
            <person name="Miller W.G."/>
            <person name="Yee E."/>
            <person name="Kik M."/>
            <person name="Wagenaar J.A."/>
            <person name="Duim B."/>
        </authorList>
    </citation>
    <scope>NUCLEOTIDE SEQUENCE [LARGE SCALE GENOMIC DNA]</scope>
    <source>
        <strain evidence="14">1485E</strain>
    </source>
</reference>
<comment type="domain">
    <text evidence="9">The C-terminal coiled-coil domain is crucial for aminoacylation activity.</text>
</comment>
<keyword evidence="1 9" id="KW-0963">Cytoplasm</keyword>
<organism evidence="13 14">
    <name type="scientific">Campylobacter iguaniorum</name>
    <dbReference type="NCBI Taxonomy" id="1244531"/>
    <lineage>
        <taxon>Bacteria</taxon>
        <taxon>Pseudomonadati</taxon>
        <taxon>Campylobacterota</taxon>
        <taxon>Epsilonproteobacteria</taxon>
        <taxon>Campylobacterales</taxon>
        <taxon>Campylobacteraceae</taxon>
        <taxon>Campylobacter</taxon>
    </lineage>
</organism>
<dbReference type="Gene3D" id="3.40.50.620">
    <property type="entry name" value="HUPs"/>
    <property type="match status" value="2"/>
</dbReference>
<evidence type="ECO:0000259" key="11">
    <source>
        <dbReference type="Pfam" id="PF08264"/>
    </source>
</evidence>
<dbReference type="GO" id="GO:0002161">
    <property type="term" value="F:aminoacyl-tRNA deacylase activity"/>
    <property type="evidence" value="ECO:0007669"/>
    <property type="project" value="InterPro"/>
</dbReference>
<feature type="domain" description="Aminoacyl-tRNA synthetase class Ia" evidence="10">
    <location>
        <begin position="14"/>
        <end position="633"/>
    </location>
</feature>
<accession>A0A076FGE2</accession>
<keyword evidence="4 9" id="KW-0067">ATP-binding</keyword>
<dbReference type="EMBL" id="CP009043">
    <property type="protein sequence ID" value="AII14854.1"/>
    <property type="molecule type" value="Genomic_DNA"/>
</dbReference>
<dbReference type="InterPro" id="IPR013155">
    <property type="entry name" value="M/V/L/I-tRNA-synth_anticd-bd"/>
</dbReference>
<dbReference type="HOGENOM" id="CLU_001493_0_2_7"/>
<comment type="subcellular location">
    <subcellularLocation>
        <location evidence="9">Cytoplasm</location>
    </subcellularLocation>
</comment>
<dbReference type="STRING" id="1244531.CIG2463D_1070"/>
<feature type="short sequence motif" description="'HIGH' region" evidence="9">
    <location>
        <begin position="46"/>
        <end position="56"/>
    </location>
</feature>
<dbReference type="InterPro" id="IPR002300">
    <property type="entry name" value="aa-tRNA-synth_Ia"/>
</dbReference>
<dbReference type="AlphaFoldDB" id="A0A076FGE2"/>
<dbReference type="CDD" id="cd00817">
    <property type="entry name" value="ValRS_core"/>
    <property type="match status" value="1"/>
</dbReference>
<feature type="domain" description="Methionyl/Valyl/Leucyl/Isoleucyl-tRNA synthetase anticodon-binding" evidence="11">
    <location>
        <begin position="676"/>
        <end position="809"/>
    </location>
</feature>
<evidence type="ECO:0000256" key="2">
    <source>
        <dbReference type="ARBA" id="ARBA00022598"/>
    </source>
</evidence>
<keyword evidence="2 9" id="KW-0436">Ligase</keyword>
<dbReference type="Gene3D" id="3.90.740.10">
    <property type="entry name" value="Valyl/Leucyl/Isoleucyl-tRNA synthetase, editing domain"/>
    <property type="match status" value="1"/>
</dbReference>
<dbReference type="GO" id="GO:0004832">
    <property type="term" value="F:valine-tRNA ligase activity"/>
    <property type="evidence" value="ECO:0007669"/>
    <property type="project" value="UniProtKB-UniRule"/>
</dbReference>
<dbReference type="EC" id="6.1.1.9" evidence="9"/>
<keyword evidence="6 9" id="KW-0175">Coiled coil</keyword>
<dbReference type="FunFam" id="3.40.50.620:FF:000382">
    <property type="entry name" value="Valine--tRNA ligase"/>
    <property type="match status" value="1"/>
</dbReference>
<proteinExistence type="inferred from homology"/>
<dbReference type="HAMAP" id="MF_02004">
    <property type="entry name" value="Val_tRNA_synth_type1"/>
    <property type="match status" value="1"/>
</dbReference>
<dbReference type="SUPFAM" id="SSF47323">
    <property type="entry name" value="Anticodon-binding domain of a subclass of class I aminoacyl-tRNA synthetases"/>
    <property type="match status" value="1"/>
</dbReference>
<keyword evidence="5 9" id="KW-0648">Protein biosynthesis</keyword>
<evidence type="ECO:0000256" key="4">
    <source>
        <dbReference type="ARBA" id="ARBA00022840"/>
    </source>
</evidence>
<dbReference type="Gene3D" id="1.10.287.380">
    <property type="entry name" value="Valyl-tRNA synthetase, C-terminal domain"/>
    <property type="match status" value="1"/>
</dbReference>
<dbReference type="PANTHER" id="PTHR11946">
    <property type="entry name" value="VALYL-TRNA SYNTHETASES"/>
    <property type="match status" value="1"/>
</dbReference>
<dbReference type="InterPro" id="IPR010978">
    <property type="entry name" value="tRNA-bd_arm"/>
</dbReference>
<feature type="binding site" evidence="9">
    <location>
        <position position="596"/>
    </location>
    <ligand>
        <name>ATP</name>
        <dbReference type="ChEBI" id="CHEBI:30616"/>
    </ligand>
</feature>
<comment type="function">
    <text evidence="9">Catalyzes the attachment of valine to tRNA(Val). As ValRS can inadvertently accommodate and process structurally similar amino acids such as threonine, to avoid such errors, it has a 'posttransfer' editing activity that hydrolyzes mischarged Thr-tRNA(Val) in a tRNA-dependent manner.</text>
</comment>
<dbReference type="NCBIfam" id="NF004349">
    <property type="entry name" value="PRK05729.1"/>
    <property type="match status" value="1"/>
</dbReference>
<feature type="short sequence motif" description="'KMSKS' region" evidence="9">
    <location>
        <begin position="593"/>
        <end position="597"/>
    </location>
</feature>
<comment type="similarity">
    <text evidence="9">Belongs to the class-I aminoacyl-tRNA synthetase family. ValS type 1 subfamily.</text>
</comment>
<dbReference type="GO" id="GO:0005829">
    <property type="term" value="C:cytosol"/>
    <property type="evidence" value="ECO:0007669"/>
    <property type="project" value="TreeGrafter"/>
</dbReference>
<evidence type="ECO:0000259" key="10">
    <source>
        <dbReference type="Pfam" id="PF00133"/>
    </source>
</evidence>
<dbReference type="InterPro" id="IPR009080">
    <property type="entry name" value="tRNAsynth_Ia_anticodon-bd"/>
</dbReference>
<keyword evidence="7 9" id="KW-0030">Aminoacyl-tRNA synthetase</keyword>
<dbReference type="PRINTS" id="PR00986">
    <property type="entry name" value="TRNASYNTHVAL"/>
</dbReference>
<protein>
    <recommendedName>
        <fullName evidence="9">Valine--tRNA ligase</fullName>
        <ecNumber evidence="9">6.1.1.9</ecNumber>
    </recommendedName>
    <alternativeName>
        <fullName evidence="9">Valyl-tRNA synthetase</fullName>
        <shortName evidence="9">ValRS</shortName>
    </alternativeName>
</protein>
<comment type="domain">
    <text evidence="9">ValRS has two distinct active sites: one for aminoacylation and one for editing. The misactivated threonine is translocated from the active site to the editing site.</text>
</comment>
<dbReference type="Pfam" id="PF10458">
    <property type="entry name" value="Val_tRNA-synt_C"/>
    <property type="match status" value="1"/>
</dbReference>
<dbReference type="RefSeq" id="WP_038454400.1">
    <property type="nucleotide sequence ID" value="NZ_CP009043.1"/>
</dbReference>
<dbReference type="KEGG" id="caj:CIG1485E_1017"/>
<dbReference type="eggNOG" id="COG0525">
    <property type="taxonomic scope" value="Bacteria"/>
</dbReference>
<evidence type="ECO:0000259" key="12">
    <source>
        <dbReference type="Pfam" id="PF10458"/>
    </source>
</evidence>
<evidence type="ECO:0000256" key="3">
    <source>
        <dbReference type="ARBA" id="ARBA00022741"/>
    </source>
</evidence>
<dbReference type="SUPFAM" id="SSF50677">
    <property type="entry name" value="ValRS/IleRS/LeuRS editing domain"/>
    <property type="match status" value="1"/>
</dbReference>
<dbReference type="InterPro" id="IPR037118">
    <property type="entry name" value="Val-tRNA_synth_C_sf"/>
</dbReference>